<keyword evidence="5 6" id="KW-0472">Membrane</keyword>
<dbReference type="SUPFAM" id="SSF103473">
    <property type="entry name" value="MFS general substrate transporter"/>
    <property type="match status" value="1"/>
</dbReference>
<evidence type="ECO:0000256" key="3">
    <source>
        <dbReference type="ARBA" id="ARBA00022692"/>
    </source>
</evidence>
<comment type="caution">
    <text evidence="7">The sequence shown here is derived from an EMBL/GenBank/DDBJ whole genome shotgun (WGS) entry which is preliminary data.</text>
</comment>
<dbReference type="GO" id="GO:0022857">
    <property type="term" value="F:transmembrane transporter activity"/>
    <property type="evidence" value="ECO:0007669"/>
    <property type="project" value="InterPro"/>
</dbReference>
<name>A0A094Q0G5_9ZZZZ</name>
<comment type="subcellular location">
    <subcellularLocation>
        <location evidence="1">Cell membrane</location>
        <topology evidence="1">Multi-pass membrane protein</topology>
    </subcellularLocation>
</comment>
<feature type="transmembrane region" description="Helical" evidence="6">
    <location>
        <begin position="295"/>
        <end position="312"/>
    </location>
</feature>
<proteinExistence type="predicted"/>
<feature type="transmembrane region" description="Helical" evidence="6">
    <location>
        <begin position="318"/>
        <end position="335"/>
    </location>
</feature>
<evidence type="ECO:0000256" key="1">
    <source>
        <dbReference type="ARBA" id="ARBA00004651"/>
    </source>
</evidence>
<feature type="transmembrane region" description="Helical" evidence="6">
    <location>
        <begin position="59"/>
        <end position="80"/>
    </location>
</feature>
<dbReference type="EMBL" id="JNSL01000111">
    <property type="protein sequence ID" value="KGA15499.1"/>
    <property type="molecule type" value="Genomic_DNA"/>
</dbReference>
<feature type="transmembrane region" description="Helical" evidence="6">
    <location>
        <begin position="265"/>
        <end position="283"/>
    </location>
</feature>
<feature type="transmembrane region" description="Helical" evidence="6">
    <location>
        <begin position="177"/>
        <end position="198"/>
    </location>
</feature>
<dbReference type="GO" id="GO:0005886">
    <property type="term" value="C:plasma membrane"/>
    <property type="evidence" value="ECO:0007669"/>
    <property type="project" value="UniProtKB-SubCell"/>
</dbReference>
<feature type="non-terminal residue" evidence="7">
    <location>
        <position position="357"/>
    </location>
</feature>
<evidence type="ECO:0000256" key="5">
    <source>
        <dbReference type="ARBA" id="ARBA00023136"/>
    </source>
</evidence>
<feature type="transmembrane region" description="Helical" evidence="6">
    <location>
        <begin position="32"/>
        <end position="53"/>
    </location>
</feature>
<protein>
    <recommendedName>
        <fullName evidence="8">Major facilitator superfamily (MFS) profile domain-containing protein</fullName>
    </recommendedName>
</protein>
<accession>A0A094Q0G5</accession>
<evidence type="ECO:0000256" key="4">
    <source>
        <dbReference type="ARBA" id="ARBA00022989"/>
    </source>
</evidence>
<organism evidence="7">
    <name type="scientific">freshwater metagenome</name>
    <dbReference type="NCBI Taxonomy" id="449393"/>
    <lineage>
        <taxon>unclassified sequences</taxon>
        <taxon>metagenomes</taxon>
        <taxon>ecological metagenomes</taxon>
    </lineage>
</organism>
<dbReference type="Gene3D" id="1.20.1250.20">
    <property type="entry name" value="MFS general substrate transporter like domains"/>
    <property type="match status" value="2"/>
</dbReference>
<dbReference type="Pfam" id="PF07690">
    <property type="entry name" value="MFS_1"/>
    <property type="match status" value="1"/>
</dbReference>
<keyword evidence="4 6" id="KW-1133">Transmembrane helix</keyword>
<dbReference type="PANTHER" id="PTHR23513">
    <property type="entry name" value="INTEGRAL MEMBRANE EFFLUX PROTEIN-RELATED"/>
    <property type="match status" value="1"/>
</dbReference>
<sequence length="357" mass="38307">MIRLRRKTNAVHVRRRDLFKYPDFRRAISGQVLSQCGDALASLTLAQIMLFTFTDAPSITALTTALIISAVPLILVGPLAGHLADRIERRNLLCRGNALRGILTLFGLFALNSETHWVGYVVFGLLVALTRILYTARATALAQLVRRHELVAADSTSLILSVIAGAVGAGIGSVVSAYAPAIGLCIAALAHITASLLFRRISLSLGGGRTTTHRVSLRDIAMQLVASKTRFAMSATALHRMMFGICIASIALLVDRSYHLQTTGYVTVLGFSAAGSFIGSTTAEWLSERYPRRSITVMAFALAGIAILTAALVEHPRLGLFAIAICALAFQNLRIRSDATIQANSSKANIGRLFAAY</sequence>
<dbReference type="AlphaFoldDB" id="A0A094Q0G5"/>
<feature type="transmembrane region" description="Helical" evidence="6">
    <location>
        <begin position="92"/>
        <end position="111"/>
    </location>
</feature>
<reference evidence="7" key="1">
    <citation type="submission" date="2014-06" db="EMBL/GenBank/DDBJ databases">
        <title>Key roles for freshwater Actinobacteria revealed by deep metagenomic sequencing.</title>
        <authorList>
            <person name="Ghai R."/>
            <person name="Mizuno C.M."/>
            <person name="Picazo A."/>
            <person name="Camacho A."/>
            <person name="Rodriguez-Valera F."/>
        </authorList>
    </citation>
    <scope>NUCLEOTIDE SEQUENCE</scope>
</reference>
<feature type="transmembrane region" description="Helical" evidence="6">
    <location>
        <begin position="231"/>
        <end position="253"/>
    </location>
</feature>
<dbReference type="InterPro" id="IPR036259">
    <property type="entry name" value="MFS_trans_sf"/>
</dbReference>
<feature type="transmembrane region" description="Helical" evidence="6">
    <location>
        <begin position="117"/>
        <end position="138"/>
    </location>
</feature>
<evidence type="ECO:0000313" key="7">
    <source>
        <dbReference type="EMBL" id="KGA15499.1"/>
    </source>
</evidence>
<dbReference type="PANTHER" id="PTHR23513:SF6">
    <property type="entry name" value="MAJOR FACILITATOR SUPERFAMILY ASSOCIATED DOMAIN-CONTAINING PROTEIN"/>
    <property type="match status" value="1"/>
</dbReference>
<evidence type="ECO:0008006" key="8">
    <source>
        <dbReference type="Google" id="ProtNLM"/>
    </source>
</evidence>
<feature type="transmembrane region" description="Helical" evidence="6">
    <location>
        <begin position="150"/>
        <end position="171"/>
    </location>
</feature>
<keyword evidence="2" id="KW-1003">Cell membrane</keyword>
<gene>
    <name evidence="7" type="ORF">GM51_14680</name>
</gene>
<dbReference type="InterPro" id="IPR011701">
    <property type="entry name" value="MFS"/>
</dbReference>
<evidence type="ECO:0000256" key="2">
    <source>
        <dbReference type="ARBA" id="ARBA00022475"/>
    </source>
</evidence>
<evidence type="ECO:0000256" key="6">
    <source>
        <dbReference type="SAM" id="Phobius"/>
    </source>
</evidence>
<keyword evidence="3 6" id="KW-0812">Transmembrane</keyword>